<dbReference type="Pfam" id="PF24664">
    <property type="entry name" value="Monjiviricetes_fusion"/>
    <property type="match status" value="1"/>
</dbReference>
<dbReference type="AlphaFoldDB" id="A0A6H5IP63"/>
<feature type="compositionally biased region" description="Low complexity" evidence="1">
    <location>
        <begin position="121"/>
        <end position="133"/>
    </location>
</feature>
<feature type="region of interest" description="Disordered" evidence="1">
    <location>
        <begin position="121"/>
        <end position="174"/>
    </location>
</feature>
<keyword evidence="2" id="KW-0472">Membrane</keyword>
<dbReference type="Proteomes" id="UP000479190">
    <property type="component" value="Unassembled WGS sequence"/>
</dbReference>
<evidence type="ECO:0000256" key="1">
    <source>
        <dbReference type="SAM" id="MobiDB-lite"/>
    </source>
</evidence>
<name>A0A6H5IP63_9HYME</name>
<keyword evidence="4" id="KW-1185">Reference proteome</keyword>
<keyword evidence="2" id="KW-0812">Transmembrane</keyword>
<feature type="transmembrane region" description="Helical" evidence="2">
    <location>
        <begin position="51"/>
        <end position="71"/>
    </location>
</feature>
<protein>
    <submittedName>
        <fullName evidence="3">Uncharacterized protein</fullName>
    </submittedName>
</protein>
<accession>A0A6H5IP63</accession>
<dbReference type="EMBL" id="CADCXV010000945">
    <property type="protein sequence ID" value="CAB0039224.1"/>
    <property type="molecule type" value="Genomic_DNA"/>
</dbReference>
<sequence length="174" mass="19541">MIVFPIERPSILNKIAMGFAGRQIDGSDINIGPFLNEEMLNKIASSTWSRLLSGFMSFGTISAGFIGFLMLCRLIKLVVDTAIHGYAIYSIYGFNIRLLGSIWNSVTQLLLHLGHQQQQRQNQYQNQDQGQTQAAIEDAQEPLVASAPPRNETEKPNPDNEIPRVYPRLHRDSV</sequence>
<feature type="compositionally biased region" description="Basic and acidic residues" evidence="1">
    <location>
        <begin position="151"/>
        <end position="162"/>
    </location>
</feature>
<gene>
    <name evidence="3" type="ORF">TBRA_LOCUS10976</name>
</gene>
<dbReference type="OrthoDB" id="7699978at2759"/>
<evidence type="ECO:0000313" key="4">
    <source>
        <dbReference type="Proteomes" id="UP000479190"/>
    </source>
</evidence>
<evidence type="ECO:0000256" key="2">
    <source>
        <dbReference type="SAM" id="Phobius"/>
    </source>
</evidence>
<reference evidence="3 4" key="1">
    <citation type="submission" date="2020-02" db="EMBL/GenBank/DDBJ databases">
        <authorList>
            <person name="Ferguson B K."/>
        </authorList>
    </citation>
    <scope>NUCLEOTIDE SEQUENCE [LARGE SCALE GENOMIC DNA]</scope>
</reference>
<organism evidence="3 4">
    <name type="scientific">Trichogramma brassicae</name>
    <dbReference type="NCBI Taxonomy" id="86971"/>
    <lineage>
        <taxon>Eukaryota</taxon>
        <taxon>Metazoa</taxon>
        <taxon>Ecdysozoa</taxon>
        <taxon>Arthropoda</taxon>
        <taxon>Hexapoda</taxon>
        <taxon>Insecta</taxon>
        <taxon>Pterygota</taxon>
        <taxon>Neoptera</taxon>
        <taxon>Endopterygota</taxon>
        <taxon>Hymenoptera</taxon>
        <taxon>Apocrita</taxon>
        <taxon>Proctotrupomorpha</taxon>
        <taxon>Chalcidoidea</taxon>
        <taxon>Trichogrammatidae</taxon>
        <taxon>Trichogramma</taxon>
    </lineage>
</organism>
<proteinExistence type="predicted"/>
<evidence type="ECO:0000313" key="3">
    <source>
        <dbReference type="EMBL" id="CAB0039224.1"/>
    </source>
</evidence>
<keyword evidence="2" id="KW-1133">Transmembrane helix</keyword>